<keyword evidence="2" id="KW-1185">Reference proteome</keyword>
<gene>
    <name evidence="1" type="ORF">DES40_2035</name>
</gene>
<evidence type="ECO:0000313" key="1">
    <source>
        <dbReference type="EMBL" id="RKQ69236.1"/>
    </source>
</evidence>
<organism evidence="1 2">
    <name type="scientific">Litorimonas taeanensis</name>
    <dbReference type="NCBI Taxonomy" id="568099"/>
    <lineage>
        <taxon>Bacteria</taxon>
        <taxon>Pseudomonadati</taxon>
        <taxon>Pseudomonadota</taxon>
        <taxon>Alphaproteobacteria</taxon>
        <taxon>Maricaulales</taxon>
        <taxon>Robiginitomaculaceae</taxon>
    </lineage>
</organism>
<protein>
    <submittedName>
        <fullName evidence="1">Uncharacterized protein</fullName>
    </submittedName>
</protein>
<dbReference type="EMBL" id="RBII01000002">
    <property type="protein sequence ID" value="RKQ69236.1"/>
    <property type="molecule type" value="Genomic_DNA"/>
</dbReference>
<dbReference type="AlphaFoldDB" id="A0A420WE20"/>
<reference evidence="1 2" key="1">
    <citation type="submission" date="2018-10" db="EMBL/GenBank/DDBJ databases">
        <title>Genomic Encyclopedia of Type Strains, Phase IV (KMG-IV): sequencing the most valuable type-strain genomes for metagenomic binning, comparative biology and taxonomic classification.</title>
        <authorList>
            <person name="Goeker M."/>
        </authorList>
    </citation>
    <scope>NUCLEOTIDE SEQUENCE [LARGE SCALE GENOMIC DNA]</scope>
    <source>
        <strain evidence="1 2">DSM 22008</strain>
    </source>
</reference>
<proteinExistence type="predicted"/>
<name>A0A420WE20_9PROT</name>
<accession>A0A420WE20</accession>
<dbReference type="InParanoid" id="A0A420WE20"/>
<sequence length="58" mass="6732">MPTVILSFIPCFSRKAMLDSARASSYGTPLEFRCLLIWALGRMDNIYISLFYAPWRLK</sequence>
<comment type="caution">
    <text evidence="1">The sequence shown here is derived from an EMBL/GenBank/DDBJ whole genome shotgun (WGS) entry which is preliminary data.</text>
</comment>
<evidence type="ECO:0000313" key="2">
    <source>
        <dbReference type="Proteomes" id="UP000282211"/>
    </source>
</evidence>
<dbReference type="Proteomes" id="UP000282211">
    <property type="component" value="Unassembled WGS sequence"/>
</dbReference>